<proteinExistence type="predicted"/>
<keyword evidence="3" id="KW-1185">Reference proteome</keyword>
<sequence length="396" mass="44586">MCYKKQTYYKSCSHTRTEEEDCPHQKRLSQLRLQERLDAHRRRRSSWLLCIFCFLIAPESRPRTPEPRRECPLQDIHVEVDGRCPQCRLLDAQEAAAGRRDRYEYDYMARRCRVRGEEGDSQMNAVADIVSAQVVEIAVPMDESERREGTRGRAGFRGGYDTRIREPERTYAPYRPEGRRDMDASAGSRRPNRGRDFVPYVDSASSDSPELPQTPQVSSPESTSSACPAPLRISKTKGQIRSPDRASSACPAPLRVSKTKQSQDQPRPTRTQYRKRPESTSSARPAPLRVSNNKQNQDLSRSKRSYSRKPGRSAVAALENPPLSAVMEDVEKAWNDACQGPAGSSSAASPSRKPLREELPPLTSPTPYSPELPIDDLIDEVELLWRRAGCSNDGPG</sequence>
<feature type="compositionally biased region" description="Low complexity" evidence="1">
    <location>
        <begin position="340"/>
        <end position="351"/>
    </location>
</feature>
<evidence type="ECO:0000313" key="2">
    <source>
        <dbReference type="EMBL" id="KAK2734754.1"/>
    </source>
</evidence>
<organism evidence="2 3">
    <name type="scientific">Colletotrichum kahawae</name>
    <name type="common">Coffee berry disease fungus</name>
    <dbReference type="NCBI Taxonomy" id="34407"/>
    <lineage>
        <taxon>Eukaryota</taxon>
        <taxon>Fungi</taxon>
        <taxon>Dikarya</taxon>
        <taxon>Ascomycota</taxon>
        <taxon>Pezizomycotina</taxon>
        <taxon>Sordariomycetes</taxon>
        <taxon>Hypocreomycetidae</taxon>
        <taxon>Glomerellales</taxon>
        <taxon>Glomerellaceae</taxon>
        <taxon>Colletotrichum</taxon>
        <taxon>Colletotrichum gloeosporioides species complex</taxon>
    </lineage>
</organism>
<feature type="compositionally biased region" description="Polar residues" evidence="1">
    <location>
        <begin position="290"/>
        <end position="299"/>
    </location>
</feature>
<evidence type="ECO:0000256" key="1">
    <source>
        <dbReference type="SAM" id="MobiDB-lite"/>
    </source>
</evidence>
<gene>
    <name evidence="2" type="ORF">CKAH01_07988</name>
</gene>
<reference evidence="2" key="1">
    <citation type="submission" date="2023-02" db="EMBL/GenBank/DDBJ databases">
        <title>Colletotrichum kahawae CIFC_Que2 genome sequencing and assembly.</title>
        <authorList>
            <person name="Baroncelli R."/>
        </authorList>
    </citation>
    <scope>NUCLEOTIDE SEQUENCE</scope>
    <source>
        <strain evidence="2">CIFC_Que2</strain>
    </source>
</reference>
<feature type="compositionally biased region" description="Polar residues" evidence="1">
    <location>
        <begin position="203"/>
        <end position="226"/>
    </location>
</feature>
<feature type="compositionally biased region" description="Basic residues" evidence="1">
    <location>
        <begin position="302"/>
        <end position="311"/>
    </location>
</feature>
<dbReference type="Proteomes" id="UP001281614">
    <property type="component" value="Unassembled WGS sequence"/>
</dbReference>
<accession>A0AAD9Y4B7</accession>
<feature type="compositionally biased region" description="Polar residues" evidence="1">
    <location>
        <begin position="259"/>
        <end position="271"/>
    </location>
</feature>
<name>A0AAD9Y4B7_COLKA</name>
<feature type="region of interest" description="Disordered" evidence="1">
    <location>
        <begin position="141"/>
        <end position="374"/>
    </location>
</feature>
<comment type="caution">
    <text evidence="2">The sequence shown here is derived from an EMBL/GenBank/DDBJ whole genome shotgun (WGS) entry which is preliminary data.</text>
</comment>
<protein>
    <submittedName>
        <fullName evidence="2">Uncharacterized protein</fullName>
    </submittedName>
</protein>
<evidence type="ECO:0000313" key="3">
    <source>
        <dbReference type="Proteomes" id="UP001281614"/>
    </source>
</evidence>
<dbReference type="EMBL" id="VYYT01000456">
    <property type="protein sequence ID" value="KAK2734754.1"/>
    <property type="molecule type" value="Genomic_DNA"/>
</dbReference>
<dbReference type="AlphaFoldDB" id="A0AAD9Y4B7"/>
<feature type="compositionally biased region" description="Basic and acidic residues" evidence="1">
    <location>
        <begin position="160"/>
        <end position="169"/>
    </location>
</feature>